<reference evidence="1" key="1">
    <citation type="submission" date="2024-09" db="EMBL/GenBank/DDBJ databases">
        <title>Black Yeasts Isolated from many extreme environments.</title>
        <authorList>
            <person name="Coleine C."/>
            <person name="Stajich J.E."/>
            <person name="Selbmann L."/>
        </authorList>
    </citation>
    <scope>NUCLEOTIDE SEQUENCE</scope>
    <source>
        <strain evidence="1">CCFEE 5737</strain>
    </source>
</reference>
<comment type="caution">
    <text evidence="1">The sequence shown here is derived from an EMBL/GenBank/DDBJ whole genome shotgun (WGS) entry which is preliminary data.</text>
</comment>
<accession>A0ACC3DVI6</accession>
<organism evidence="1 2">
    <name type="scientific">Coniosporium uncinatum</name>
    <dbReference type="NCBI Taxonomy" id="93489"/>
    <lineage>
        <taxon>Eukaryota</taxon>
        <taxon>Fungi</taxon>
        <taxon>Dikarya</taxon>
        <taxon>Ascomycota</taxon>
        <taxon>Pezizomycotina</taxon>
        <taxon>Dothideomycetes</taxon>
        <taxon>Dothideomycetes incertae sedis</taxon>
        <taxon>Coniosporium</taxon>
    </lineage>
</organism>
<keyword evidence="2" id="KW-1185">Reference proteome</keyword>
<gene>
    <name evidence="1" type="ORF">LTS18_014037</name>
</gene>
<proteinExistence type="predicted"/>
<name>A0ACC3DVI6_9PEZI</name>
<sequence>MTTRTSGSFIAVFRPTVHAEKLPYICHGCLRPRSKPFLFPTSDLVRRRHASTTATARKAPPQTQTRAKDPPPVRLNTRTNLPTAPTPKADPLPPIRLNDRVNPPSSTLPAPLTVPSREPNQAFLRYALNCGKAYIAFYKTGIKNIWANRKACQVLNQRIQTFQRTNAARKQEGDWRDVVTRAEFQLLRRNRANMGRVPVFALMFVICGEWLPLFVVFLTPVVPPVCRIPRQVEKTVTKQEKRRQLSFRGAVDEFVPSPNVVDAQTAKMEGMGRGMLQHIARSLGLHAGAWDYFARLPLPLPPTGLVRRQVKAGLAYLEIDDKMIMRDGGAEGLMPEEVRISCQDRGIDTTNVEVEELRKTLRTWLEGRKKEGDVGVLKMLMSR</sequence>
<evidence type="ECO:0000313" key="2">
    <source>
        <dbReference type="Proteomes" id="UP001186974"/>
    </source>
</evidence>
<evidence type="ECO:0000313" key="1">
    <source>
        <dbReference type="EMBL" id="KAK3080688.1"/>
    </source>
</evidence>
<protein>
    <submittedName>
        <fullName evidence="1">Uncharacterized protein</fullName>
    </submittedName>
</protein>
<dbReference type="EMBL" id="JAWDJW010000443">
    <property type="protein sequence ID" value="KAK3080688.1"/>
    <property type="molecule type" value="Genomic_DNA"/>
</dbReference>
<dbReference type="Proteomes" id="UP001186974">
    <property type="component" value="Unassembled WGS sequence"/>
</dbReference>